<name>A0A9P7FRA5_9AGAR</name>
<gene>
    <name evidence="5" type="ORF">H0H81_010058</name>
</gene>
<evidence type="ECO:0000313" key="5">
    <source>
        <dbReference type="EMBL" id="KAG5635810.1"/>
    </source>
</evidence>
<dbReference type="GO" id="GO:0042597">
    <property type="term" value="C:periplasmic space"/>
    <property type="evidence" value="ECO:0007669"/>
    <property type="project" value="UniProtKB-SubCell"/>
</dbReference>
<keyword evidence="6" id="KW-1185">Reference proteome</keyword>
<dbReference type="EMBL" id="JABCKI010006020">
    <property type="protein sequence ID" value="KAG5635810.1"/>
    <property type="molecule type" value="Genomic_DNA"/>
</dbReference>
<reference evidence="5" key="2">
    <citation type="submission" date="2021-10" db="EMBL/GenBank/DDBJ databases">
        <title>Phylogenomics reveals ancestral predisposition of the termite-cultivated fungus Termitomyces towards a domesticated lifestyle.</title>
        <authorList>
            <person name="Auxier B."/>
            <person name="Grum-Grzhimaylo A."/>
            <person name="Cardenas M.E."/>
            <person name="Lodge J.D."/>
            <person name="Laessoe T."/>
            <person name="Pedersen O."/>
            <person name="Smith M.E."/>
            <person name="Kuyper T.W."/>
            <person name="Franco-Molano E.A."/>
            <person name="Baroni T.J."/>
            <person name="Aanen D.K."/>
        </authorList>
    </citation>
    <scope>NUCLEOTIDE SEQUENCE</scope>
    <source>
        <strain evidence="5">D49</strain>
    </source>
</reference>
<evidence type="ECO:0000259" key="4">
    <source>
        <dbReference type="Pfam" id="PF22384"/>
    </source>
</evidence>
<comment type="subcellular location">
    <subcellularLocation>
        <location evidence="1">Periplasm</location>
    </subcellularLocation>
</comment>
<sequence>MAYVMALQQGWSTEGLKFQVNNDIHGLINSVNDGSTSAFMWEWFTTKPFIDAGEARFVSPHRPTLVGFANISLKIGSVPTPWPSWLIAAHPSPDRAPFQEVQTFLEGLTGYIRDFDSAENRETANVKFIETNFGYPAEDIEAWLKTVAYPQKCIEIPRKVITDTLSVLEKAGVVKAPEGGFDLETFVETKVANLT</sequence>
<dbReference type="OrthoDB" id="1363at2759"/>
<dbReference type="PANTHER" id="PTHR30024">
    <property type="entry name" value="ALIPHATIC SULFONATES-BINDING PROTEIN-RELATED"/>
    <property type="match status" value="1"/>
</dbReference>
<dbReference type="Gene3D" id="3.40.190.10">
    <property type="entry name" value="Periplasmic binding protein-like II"/>
    <property type="match status" value="1"/>
</dbReference>
<protein>
    <recommendedName>
        <fullName evidence="4">Ca3427-like PBP 2 domain-containing protein</fullName>
    </recommendedName>
</protein>
<dbReference type="PANTHER" id="PTHR30024:SF47">
    <property type="entry name" value="TAURINE-BINDING PERIPLASMIC PROTEIN"/>
    <property type="match status" value="1"/>
</dbReference>
<organism evidence="5 6">
    <name type="scientific">Sphagnurus paluster</name>
    <dbReference type="NCBI Taxonomy" id="117069"/>
    <lineage>
        <taxon>Eukaryota</taxon>
        <taxon>Fungi</taxon>
        <taxon>Dikarya</taxon>
        <taxon>Basidiomycota</taxon>
        <taxon>Agaricomycotina</taxon>
        <taxon>Agaricomycetes</taxon>
        <taxon>Agaricomycetidae</taxon>
        <taxon>Agaricales</taxon>
        <taxon>Tricholomatineae</taxon>
        <taxon>Lyophyllaceae</taxon>
        <taxon>Sphagnurus</taxon>
    </lineage>
</organism>
<evidence type="ECO:0000313" key="6">
    <source>
        <dbReference type="Proteomes" id="UP000717328"/>
    </source>
</evidence>
<reference evidence="5" key="1">
    <citation type="submission" date="2021-02" db="EMBL/GenBank/DDBJ databases">
        <authorList>
            <person name="Nieuwenhuis M."/>
            <person name="Van De Peppel L.J.J."/>
        </authorList>
    </citation>
    <scope>NUCLEOTIDE SEQUENCE</scope>
    <source>
        <strain evidence="5">D49</strain>
    </source>
</reference>
<evidence type="ECO:0000256" key="1">
    <source>
        <dbReference type="ARBA" id="ARBA00004418"/>
    </source>
</evidence>
<dbReference type="Pfam" id="PF22384">
    <property type="entry name" value="PBP2_Ca3427_like"/>
    <property type="match status" value="1"/>
</dbReference>
<evidence type="ECO:0000256" key="2">
    <source>
        <dbReference type="ARBA" id="ARBA00010742"/>
    </source>
</evidence>
<proteinExistence type="inferred from homology"/>
<keyword evidence="3" id="KW-0732">Signal</keyword>
<dbReference type="InterPro" id="IPR054364">
    <property type="entry name" value="Ca3427-like_PBP2"/>
</dbReference>
<dbReference type="Proteomes" id="UP000717328">
    <property type="component" value="Unassembled WGS sequence"/>
</dbReference>
<feature type="domain" description="Ca3427-like PBP 2" evidence="4">
    <location>
        <begin position="1"/>
        <end position="57"/>
    </location>
</feature>
<dbReference type="AlphaFoldDB" id="A0A9P7FRA5"/>
<accession>A0A9P7FRA5</accession>
<comment type="similarity">
    <text evidence="2">Belongs to the bacterial solute-binding protein SsuA/TauA family.</text>
</comment>
<comment type="caution">
    <text evidence="5">The sequence shown here is derived from an EMBL/GenBank/DDBJ whole genome shotgun (WGS) entry which is preliminary data.</text>
</comment>
<evidence type="ECO:0000256" key="3">
    <source>
        <dbReference type="ARBA" id="ARBA00022729"/>
    </source>
</evidence>